<evidence type="ECO:0000313" key="4">
    <source>
        <dbReference type="Proteomes" id="UP000504637"/>
    </source>
</evidence>
<protein>
    <recommendedName>
        <fullName evidence="3">RRM domain-containing protein</fullName>
    </recommendedName>
</protein>
<feature type="compositionally biased region" description="Basic and acidic residues" evidence="2">
    <location>
        <begin position="65"/>
        <end position="76"/>
    </location>
</feature>
<reference evidence="5" key="2">
    <citation type="submission" date="2020-04" db="EMBL/GenBank/DDBJ databases">
        <authorList>
            <consortium name="NCBI Genome Project"/>
        </authorList>
    </citation>
    <scope>NUCLEOTIDE SEQUENCE</scope>
    <source>
        <strain evidence="5">CBS 342.82</strain>
    </source>
</reference>
<dbReference type="AlphaFoldDB" id="A0A6J3MAP7"/>
<dbReference type="InterPro" id="IPR012677">
    <property type="entry name" value="Nucleotide-bd_a/b_plait_sf"/>
</dbReference>
<proteinExistence type="predicted"/>
<keyword evidence="4" id="KW-1185">Reference proteome</keyword>
<feature type="compositionally biased region" description="Pro residues" evidence="2">
    <location>
        <begin position="256"/>
        <end position="265"/>
    </location>
</feature>
<evidence type="ECO:0000256" key="1">
    <source>
        <dbReference type="PROSITE-ProRule" id="PRU00176"/>
    </source>
</evidence>
<dbReference type="InterPro" id="IPR035979">
    <property type="entry name" value="RBD_domain_sf"/>
</dbReference>
<feature type="region of interest" description="Disordered" evidence="2">
    <location>
        <begin position="465"/>
        <end position="575"/>
    </location>
</feature>
<feature type="region of interest" description="Disordered" evidence="2">
    <location>
        <begin position="288"/>
        <end position="368"/>
    </location>
</feature>
<name>A0A6J3MAP7_9PEZI</name>
<feature type="compositionally biased region" description="Basic and acidic residues" evidence="2">
    <location>
        <begin position="336"/>
        <end position="346"/>
    </location>
</feature>
<dbReference type="InterPro" id="IPR000504">
    <property type="entry name" value="RRM_dom"/>
</dbReference>
<feature type="compositionally biased region" description="Polar residues" evidence="2">
    <location>
        <begin position="315"/>
        <end position="330"/>
    </location>
</feature>
<reference evidence="5" key="3">
    <citation type="submission" date="2025-08" db="UniProtKB">
        <authorList>
            <consortium name="RefSeq"/>
        </authorList>
    </citation>
    <scope>IDENTIFICATION</scope>
    <source>
        <strain evidence="5">CBS 342.82</strain>
    </source>
</reference>
<feature type="compositionally biased region" description="Polar residues" evidence="2">
    <location>
        <begin position="108"/>
        <end position="141"/>
    </location>
</feature>
<feature type="region of interest" description="Disordered" evidence="2">
    <location>
        <begin position="757"/>
        <end position="783"/>
    </location>
</feature>
<feature type="compositionally biased region" description="Basic and acidic residues" evidence="2">
    <location>
        <begin position="143"/>
        <end position="162"/>
    </location>
</feature>
<evidence type="ECO:0000256" key="2">
    <source>
        <dbReference type="SAM" id="MobiDB-lite"/>
    </source>
</evidence>
<organism evidence="5">
    <name type="scientific">Dissoconium aciculare CBS 342.82</name>
    <dbReference type="NCBI Taxonomy" id="1314786"/>
    <lineage>
        <taxon>Eukaryota</taxon>
        <taxon>Fungi</taxon>
        <taxon>Dikarya</taxon>
        <taxon>Ascomycota</taxon>
        <taxon>Pezizomycotina</taxon>
        <taxon>Dothideomycetes</taxon>
        <taxon>Dothideomycetidae</taxon>
        <taxon>Mycosphaerellales</taxon>
        <taxon>Dissoconiaceae</taxon>
        <taxon>Dissoconium</taxon>
    </lineage>
</organism>
<evidence type="ECO:0000313" key="5">
    <source>
        <dbReference type="RefSeq" id="XP_033462132.1"/>
    </source>
</evidence>
<dbReference type="SUPFAM" id="SSF54928">
    <property type="entry name" value="RNA-binding domain, RBD"/>
    <property type="match status" value="1"/>
</dbReference>
<dbReference type="RefSeq" id="XP_033462132.1">
    <property type="nucleotide sequence ID" value="XM_033602936.1"/>
</dbReference>
<dbReference type="PANTHER" id="PTHR23295:SF6">
    <property type="entry name" value="NEOSIN, ISOFORM A"/>
    <property type="match status" value="1"/>
</dbReference>
<evidence type="ECO:0000259" key="3">
    <source>
        <dbReference type="PROSITE" id="PS50102"/>
    </source>
</evidence>
<feature type="region of interest" description="Disordered" evidence="2">
    <location>
        <begin position="809"/>
        <end position="847"/>
    </location>
</feature>
<dbReference type="Pfam" id="PF00076">
    <property type="entry name" value="RRM_1"/>
    <property type="match status" value="1"/>
</dbReference>
<sequence>MNRSAASSEPPEEPYHRSEPNLLSPASPKPFHFPQPTSIPILDRQMDVGFNQTELHMSDPATRNVELRPDAWRDPNEPLITSAEQPSIHSPDADVHHNSDATIGASIEQHQSPAATQADSGADGQTASTFITDAAAQSQQIHALRDASLHPSRSETPVKGRADASAAIEAQFDPVTSEQIRIDSAPSDVHMQSLLDNLQTALVPDATATASSSADDLSSTAPPISSVVTDTVTDVPSTSVANQHATLSAASGLPSGLPPRPPPQEQPLIHPNYVHSQHISDYHPHAVQSLPRGENADSAAEQASPSIAPAGNDAPGSQASPTVKQQSSPPATARTGPERSAKEASMRKSVTPLESRRESKLAAGEVPGVDDRPWTADIQRKYDHFLEQERKYVNEARWDQFPGGSRLFVGNLSSEKVTKRDIFHVFHAYGELAQISIKQAYGFVQFLRVDDCFRAMEGEQGRQIREKRIHLEVSKPQKSKAPQQNASRRSRSPEQGGRGRQNSDRHGRPSNGRGRDDYRPGPRSPSPRNYRDRFDDRYRARSRSPGYGRGDRYGSRATPPRADDDDDLPLPRRTPAEVPDVQIIVQTELNRDFIAWVEQSFTARGVRVGTLRLAPRLNEDAVVKRQIVEGVLAVVKLKRSNQDTSKIGLTIFKRKSGMRDVQFEEYDNLDPPICVELVLREKQTQLASSGGYASHYSAPSGGSQYGYQPPSIPAPAAPYGYPSGYLPPPGQFAGQAPPNLQNLNTNNLQSLLTSLSQATPSTPHTAGSGGLPNNGVPPSAPFVSAGYPPAPGYGQYGAAPPPQDPYAAMRYPVSGATGMPGQHPANAPAPPPNMQDILARLGTYGNR</sequence>
<feature type="region of interest" description="Disordered" evidence="2">
    <location>
        <begin position="1"/>
        <end position="164"/>
    </location>
</feature>
<dbReference type="PANTHER" id="PTHR23295">
    <property type="entry name" value="NUCLEAR RECEPTOR COACTIVATOR 5-RELATED"/>
    <property type="match status" value="1"/>
</dbReference>
<feature type="compositionally biased region" description="Basic and acidic residues" evidence="2">
    <location>
        <begin position="465"/>
        <end position="475"/>
    </location>
</feature>
<dbReference type="OrthoDB" id="10044938at2759"/>
<dbReference type="Gene3D" id="3.30.70.330">
    <property type="match status" value="1"/>
</dbReference>
<accession>A0A6J3MAP7</accession>
<dbReference type="GO" id="GO:0003723">
    <property type="term" value="F:RNA binding"/>
    <property type="evidence" value="ECO:0007669"/>
    <property type="project" value="UniProtKB-UniRule"/>
</dbReference>
<dbReference type="Proteomes" id="UP000504637">
    <property type="component" value="Unplaced"/>
</dbReference>
<keyword evidence="1" id="KW-0694">RNA-binding</keyword>
<dbReference type="SMART" id="SM00360">
    <property type="entry name" value="RRM"/>
    <property type="match status" value="1"/>
</dbReference>
<feature type="region of interest" description="Disordered" evidence="2">
    <location>
        <begin position="249"/>
        <end position="270"/>
    </location>
</feature>
<feature type="compositionally biased region" description="Basic and acidic residues" evidence="2">
    <location>
        <begin position="529"/>
        <end position="539"/>
    </location>
</feature>
<dbReference type="GeneID" id="54360736"/>
<feature type="domain" description="RRM" evidence="3">
    <location>
        <begin position="405"/>
        <end position="476"/>
    </location>
</feature>
<dbReference type="InterPro" id="IPR052600">
    <property type="entry name" value="Nuc_rcpt_coact/corep"/>
</dbReference>
<reference evidence="5" key="1">
    <citation type="submission" date="2020-01" db="EMBL/GenBank/DDBJ databases">
        <authorList>
            <consortium name="DOE Joint Genome Institute"/>
            <person name="Haridas S."/>
            <person name="Albert R."/>
            <person name="Binder M."/>
            <person name="Bloem J."/>
            <person name="Labutti K."/>
            <person name="Salamov A."/>
            <person name="Andreopoulos B."/>
            <person name="Baker S.E."/>
            <person name="Barry K."/>
            <person name="Bills G."/>
            <person name="Bluhm B.H."/>
            <person name="Cannon C."/>
            <person name="Castanera R."/>
            <person name="Culley D.E."/>
            <person name="Daum C."/>
            <person name="Ezra D."/>
            <person name="Gonzalez J.B."/>
            <person name="Henrissat B."/>
            <person name="Kuo A."/>
            <person name="Liang C."/>
            <person name="Lipzen A."/>
            <person name="Lutzoni F."/>
            <person name="Magnuson J."/>
            <person name="Mondo S."/>
            <person name="Nolan M."/>
            <person name="Ohm R."/>
            <person name="Pangilinan J."/>
            <person name="Park H.-J."/>
            <person name="Ramirez L."/>
            <person name="Alfaro M."/>
            <person name="Sun H."/>
            <person name="Tritt A."/>
            <person name="Yoshinaga Y."/>
            <person name="Zwiers L.-H."/>
            <person name="Turgeon B.G."/>
            <person name="Goodwin S.B."/>
            <person name="Spatafora J.W."/>
            <person name="Crous P.W."/>
            <person name="Grigoriev I.V."/>
        </authorList>
    </citation>
    <scope>NUCLEOTIDE SEQUENCE</scope>
    <source>
        <strain evidence="5">CBS 342.82</strain>
    </source>
</reference>
<dbReference type="PROSITE" id="PS50102">
    <property type="entry name" value="RRM"/>
    <property type="match status" value="1"/>
</dbReference>
<feature type="compositionally biased region" description="Basic and acidic residues" evidence="2">
    <location>
        <begin position="501"/>
        <end position="520"/>
    </location>
</feature>
<gene>
    <name evidence="5" type="ORF">K489DRAFT_368293</name>
</gene>